<dbReference type="Proteomes" id="UP000245429">
    <property type="component" value="Chromosome"/>
</dbReference>
<name>A0A2U8QW45_9FLAO</name>
<accession>A0A2U8QW45</accession>
<gene>
    <name evidence="1" type="ORF">DI487_11275</name>
</gene>
<sequence length="165" mass="18856">MAILQSCTKEEYYVQDDGYDSDTISEVWEYTNVDFTSTNNYTVILGFPQATYTSDMVLVYRLAAYDGGGVGDIWKPLPETYFFPDGTLDFGYSNDFSQYDTQIVLSGYDLPTLNDSYKYDQIFRVVVIPGYFGNKMTASVDFSDYNAVIEYYHIDDSNVTKIPLK</sequence>
<keyword evidence="2" id="KW-1185">Reference proteome</keyword>
<evidence type="ECO:0000313" key="1">
    <source>
        <dbReference type="EMBL" id="AWM14378.1"/>
    </source>
</evidence>
<evidence type="ECO:0000313" key="2">
    <source>
        <dbReference type="Proteomes" id="UP000245429"/>
    </source>
</evidence>
<dbReference type="EMBL" id="CP029463">
    <property type="protein sequence ID" value="AWM14378.1"/>
    <property type="molecule type" value="Genomic_DNA"/>
</dbReference>
<dbReference type="AlphaFoldDB" id="A0A2U8QW45"/>
<dbReference type="KEGG" id="fse:DI487_11275"/>
<organism evidence="1 2">
    <name type="scientific">Flavobacterium sediminis</name>
    <dbReference type="NCBI Taxonomy" id="2201181"/>
    <lineage>
        <taxon>Bacteria</taxon>
        <taxon>Pseudomonadati</taxon>
        <taxon>Bacteroidota</taxon>
        <taxon>Flavobacteriia</taxon>
        <taxon>Flavobacteriales</taxon>
        <taxon>Flavobacteriaceae</taxon>
        <taxon>Flavobacterium</taxon>
    </lineage>
</organism>
<reference evidence="1 2" key="1">
    <citation type="submission" date="2018-05" db="EMBL/GenBank/DDBJ databases">
        <title>Flavobacterium sp. MEBiC07310.</title>
        <authorList>
            <person name="Baek K."/>
        </authorList>
    </citation>
    <scope>NUCLEOTIDE SEQUENCE [LARGE SCALE GENOMIC DNA]</scope>
    <source>
        <strain evidence="1 2">MEBiC07310</strain>
    </source>
</reference>
<proteinExistence type="predicted"/>
<protein>
    <submittedName>
        <fullName evidence="1">Uncharacterized protein</fullName>
    </submittedName>
</protein>